<comment type="caution">
    <text evidence="1">The sequence shown here is derived from an EMBL/GenBank/DDBJ whole genome shotgun (WGS) entry which is preliminary data.</text>
</comment>
<dbReference type="VEuPathDB" id="VectorBase:HLOH_060785"/>
<dbReference type="EMBL" id="JABSTR010000009">
    <property type="protein sequence ID" value="KAH9378937.1"/>
    <property type="molecule type" value="Genomic_DNA"/>
</dbReference>
<sequence length="65" mass="7604">MNHQFLKAKKFVAEVSEKIRTLLEQKNSSCASKWKGFKEEIKMKALERSSALQHDKRKKKPEAQT</sequence>
<dbReference type="AlphaFoldDB" id="A0A9J6GVL4"/>
<dbReference type="Proteomes" id="UP000821853">
    <property type="component" value="Unassembled WGS sequence"/>
</dbReference>
<accession>A0A9J6GVL4</accession>
<keyword evidence="2" id="KW-1185">Reference proteome</keyword>
<organism evidence="1 2">
    <name type="scientific">Haemaphysalis longicornis</name>
    <name type="common">Bush tick</name>
    <dbReference type="NCBI Taxonomy" id="44386"/>
    <lineage>
        <taxon>Eukaryota</taxon>
        <taxon>Metazoa</taxon>
        <taxon>Ecdysozoa</taxon>
        <taxon>Arthropoda</taxon>
        <taxon>Chelicerata</taxon>
        <taxon>Arachnida</taxon>
        <taxon>Acari</taxon>
        <taxon>Parasitiformes</taxon>
        <taxon>Ixodida</taxon>
        <taxon>Ixodoidea</taxon>
        <taxon>Ixodidae</taxon>
        <taxon>Haemaphysalinae</taxon>
        <taxon>Haemaphysalis</taxon>
    </lineage>
</organism>
<evidence type="ECO:0000313" key="2">
    <source>
        <dbReference type="Proteomes" id="UP000821853"/>
    </source>
</evidence>
<protein>
    <submittedName>
        <fullName evidence="1">Uncharacterized protein</fullName>
    </submittedName>
</protein>
<reference evidence="1 2" key="1">
    <citation type="journal article" date="2020" name="Cell">
        <title>Large-Scale Comparative Analyses of Tick Genomes Elucidate Their Genetic Diversity and Vector Capacities.</title>
        <authorList>
            <consortium name="Tick Genome and Microbiome Consortium (TIGMIC)"/>
            <person name="Jia N."/>
            <person name="Wang J."/>
            <person name="Shi W."/>
            <person name="Du L."/>
            <person name="Sun Y."/>
            <person name="Zhan W."/>
            <person name="Jiang J.F."/>
            <person name="Wang Q."/>
            <person name="Zhang B."/>
            <person name="Ji P."/>
            <person name="Bell-Sakyi L."/>
            <person name="Cui X.M."/>
            <person name="Yuan T.T."/>
            <person name="Jiang B.G."/>
            <person name="Yang W.F."/>
            <person name="Lam T.T."/>
            <person name="Chang Q.C."/>
            <person name="Ding S.J."/>
            <person name="Wang X.J."/>
            <person name="Zhu J.G."/>
            <person name="Ruan X.D."/>
            <person name="Zhao L."/>
            <person name="Wei J.T."/>
            <person name="Ye R.Z."/>
            <person name="Que T.C."/>
            <person name="Du C.H."/>
            <person name="Zhou Y.H."/>
            <person name="Cheng J.X."/>
            <person name="Dai P.F."/>
            <person name="Guo W.B."/>
            <person name="Han X.H."/>
            <person name="Huang E.J."/>
            <person name="Li L.F."/>
            <person name="Wei W."/>
            <person name="Gao Y.C."/>
            <person name="Liu J.Z."/>
            <person name="Shao H.Z."/>
            <person name="Wang X."/>
            <person name="Wang C.C."/>
            <person name="Yang T.C."/>
            <person name="Huo Q.B."/>
            <person name="Li W."/>
            <person name="Chen H.Y."/>
            <person name="Chen S.E."/>
            <person name="Zhou L.G."/>
            <person name="Ni X.B."/>
            <person name="Tian J.H."/>
            <person name="Sheng Y."/>
            <person name="Liu T."/>
            <person name="Pan Y.S."/>
            <person name="Xia L.Y."/>
            <person name="Li J."/>
            <person name="Zhao F."/>
            <person name="Cao W.C."/>
        </authorList>
    </citation>
    <scope>NUCLEOTIDE SEQUENCE [LARGE SCALE GENOMIC DNA]</scope>
    <source>
        <strain evidence="1">HaeL-2018</strain>
    </source>
</reference>
<name>A0A9J6GVL4_HAELO</name>
<proteinExistence type="predicted"/>
<evidence type="ECO:0000313" key="1">
    <source>
        <dbReference type="EMBL" id="KAH9378937.1"/>
    </source>
</evidence>
<gene>
    <name evidence="1" type="ORF">HPB48_011095</name>
</gene>